<dbReference type="Gene3D" id="3.40.720.10">
    <property type="entry name" value="Alkaline Phosphatase, subunit A"/>
    <property type="match status" value="1"/>
</dbReference>
<keyword evidence="1" id="KW-0337">GPI-anchor biosynthesis</keyword>
<evidence type="ECO:0000313" key="3">
    <source>
        <dbReference type="Proteomes" id="UP001381693"/>
    </source>
</evidence>
<comment type="similarity">
    <text evidence="1">Belongs to the PIGG/PIGN/PIGO family. PIGN subfamily.</text>
</comment>
<accession>A0AAN8WUU2</accession>
<dbReference type="GO" id="GO:0005789">
    <property type="term" value="C:endoplasmic reticulum membrane"/>
    <property type="evidence" value="ECO:0007669"/>
    <property type="project" value="UniProtKB-SubCell"/>
</dbReference>
<dbReference type="Pfam" id="PF01663">
    <property type="entry name" value="Phosphodiest"/>
    <property type="match status" value="1"/>
</dbReference>
<comment type="subcellular location">
    <subcellularLocation>
        <location evidence="1">Endoplasmic reticulum membrane</location>
        <topology evidence="1">Multi-pass membrane protein</topology>
    </subcellularLocation>
</comment>
<evidence type="ECO:0000256" key="1">
    <source>
        <dbReference type="RuleBase" id="RU367138"/>
    </source>
</evidence>
<dbReference type="InterPro" id="IPR037671">
    <property type="entry name" value="PIGN_N"/>
</dbReference>
<gene>
    <name evidence="2" type="ORF">SK128_000726</name>
</gene>
<protein>
    <recommendedName>
        <fullName evidence="1">GPI ethanolamine phosphate transferase 1</fullName>
        <ecNumber evidence="1">2.-.-.-</ecNumber>
    </recommendedName>
</protein>
<dbReference type="EMBL" id="JAXCGZ010013405">
    <property type="protein sequence ID" value="KAK7072612.1"/>
    <property type="molecule type" value="Genomic_DNA"/>
</dbReference>
<dbReference type="PANTHER" id="PTHR12250">
    <property type="entry name" value="PHOSPHATIDYLINOSITOL GLYCAN, CLASS N"/>
    <property type="match status" value="1"/>
</dbReference>
<dbReference type="GO" id="GO:0006506">
    <property type="term" value="P:GPI anchor biosynthetic process"/>
    <property type="evidence" value="ECO:0007669"/>
    <property type="project" value="UniProtKB-KW"/>
</dbReference>
<reference evidence="2 3" key="1">
    <citation type="submission" date="2023-11" db="EMBL/GenBank/DDBJ databases">
        <title>Halocaridina rubra genome assembly.</title>
        <authorList>
            <person name="Smith C."/>
        </authorList>
    </citation>
    <scope>NUCLEOTIDE SEQUENCE [LARGE SCALE GENOMIC DNA]</scope>
    <source>
        <strain evidence="2">EP-1</strain>
        <tissue evidence="2">Whole</tissue>
    </source>
</reference>
<proteinExistence type="inferred from homology"/>
<keyword evidence="1" id="KW-0256">Endoplasmic reticulum</keyword>
<comment type="pathway">
    <text evidence="1">Glycolipid biosynthesis; glycosylphosphatidylinositol-anchor biosynthesis.</text>
</comment>
<sequence>MWLFVVGFVVHLIFFASVFDIYFKTPIIHGMMPHAHSQEPSAQRLVLIVGDGLRADTFFNYPNETTRAPFLRSIIEKQGTWGVSHTRVPTESRPGHVAIIAGLYEDPSAIARGWKENPVEFDSVLNESRHAWCWGSPDILPMFAAGSERGHIETFMYDAREEDFASYDASKLDKWVFDHVETFFKRASNNKKLFDKLHEDRIIFFLHLLGLDTNGHAHKPHSEEYLQNIEIVDKGVERIVNVFEDFYLDKKTAYVFTADHGMTDW</sequence>
<dbReference type="Proteomes" id="UP001381693">
    <property type="component" value="Unassembled WGS sequence"/>
</dbReference>
<dbReference type="InterPro" id="IPR017850">
    <property type="entry name" value="Alkaline_phosphatase_core_sf"/>
</dbReference>
<name>A0AAN8WUU2_HALRR</name>
<organism evidence="2 3">
    <name type="scientific">Halocaridina rubra</name>
    <name type="common">Hawaiian red shrimp</name>
    <dbReference type="NCBI Taxonomy" id="373956"/>
    <lineage>
        <taxon>Eukaryota</taxon>
        <taxon>Metazoa</taxon>
        <taxon>Ecdysozoa</taxon>
        <taxon>Arthropoda</taxon>
        <taxon>Crustacea</taxon>
        <taxon>Multicrustacea</taxon>
        <taxon>Malacostraca</taxon>
        <taxon>Eumalacostraca</taxon>
        <taxon>Eucarida</taxon>
        <taxon>Decapoda</taxon>
        <taxon>Pleocyemata</taxon>
        <taxon>Caridea</taxon>
        <taxon>Atyoidea</taxon>
        <taxon>Atyidae</taxon>
        <taxon>Halocaridina</taxon>
    </lineage>
</organism>
<dbReference type="CDD" id="cd16020">
    <property type="entry name" value="GPI_EPT_1"/>
    <property type="match status" value="1"/>
</dbReference>
<dbReference type="SUPFAM" id="SSF53649">
    <property type="entry name" value="Alkaline phosphatase-like"/>
    <property type="match status" value="1"/>
</dbReference>
<comment type="caution">
    <text evidence="2">The sequence shown here is derived from an EMBL/GenBank/DDBJ whole genome shotgun (WGS) entry which is preliminary data.</text>
</comment>
<evidence type="ECO:0000313" key="2">
    <source>
        <dbReference type="EMBL" id="KAK7072612.1"/>
    </source>
</evidence>
<keyword evidence="1" id="KW-0808">Transferase</keyword>
<dbReference type="PANTHER" id="PTHR12250:SF0">
    <property type="entry name" value="GPI ETHANOLAMINE PHOSPHATE TRANSFERASE 1"/>
    <property type="match status" value="1"/>
</dbReference>
<dbReference type="AlphaFoldDB" id="A0AAN8WUU2"/>
<dbReference type="InterPro" id="IPR002591">
    <property type="entry name" value="Phosphodiest/P_Trfase"/>
</dbReference>
<dbReference type="InterPro" id="IPR007070">
    <property type="entry name" value="GPI_EtnP_transferase_1"/>
</dbReference>
<keyword evidence="3" id="KW-1185">Reference proteome</keyword>
<feature type="non-terminal residue" evidence="2">
    <location>
        <position position="265"/>
    </location>
</feature>
<comment type="function">
    <text evidence="1">Ethanolamine phosphate transferase involved in glycosylphosphatidylinositol-anchor biosynthesis. Transfers ethanolamine phosphate to the first alpha-1,4-linked mannose of the glycosylphosphatidylinositol precursor of GPI-anchor.</text>
</comment>
<dbReference type="EC" id="2.-.-.-" evidence="1"/>
<dbReference type="GO" id="GO:0051377">
    <property type="term" value="F:mannose-ethanolamine phosphotransferase activity"/>
    <property type="evidence" value="ECO:0007669"/>
    <property type="project" value="UniProtKB-UniRule"/>
</dbReference>